<dbReference type="AlphaFoldDB" id="A0A5N3WR48"/>
<comment type="caution">
    <text evidence="1">The sequence shown here is derived from an EMBL/GenBank/DDBJ whole genome shotgun (WGS) entry which is preliminary data.</text>
</comment>
<accession>A0A5N3WR48</accession>
<reference evidence="1 2" key="1">
    <citation type="submission" date="2019-06" db="EMBL/GenBank/DDBJ databases">
        <title>Discovery of a novel chromosome fission-fusion reversal in muntjac.</title>
        <authorList>
            <person name="Mudd A.B."/>
            <person name="Bredeson J.V."/>
            <person name="Baum R."/>
            <person name="Hockemeyer D."/>
            <person name="Rokhsar D.S."/>
        </authorList>
    </citation>
    <scope>NUCLEOTIDE SEQUENCE [LARGE SCALE GENOMIC DNA]</scope>
    <source>
        <strain evidence="1">UTSW_UCB_Mm</strain>
        <tissue evidence="1">Fibroblast cell line</tissue>
    </source>
</reference>
<protein>
    <submittedName>
        <fullName evidence="1">Uncharacterized protein</fullName>
    </submittedName>
</protein>
<keyword evidence="2" id="KW-1185">Reference proteome</keyword>
<feature type="non-terminal residue" evidence="1">
    <location>
        <position position="117"/>
    </location>
</feature>
<dbReference type="EMBL" id="VCEA01000001">
    <property type="protein sequence ID" value="KAB0363984.1"/>
    <property type="molecule type" value="Genomic_DNA"/>
</dbReference>
<organism evidence="1 2">
    <name type="scientific">Muntiacus muntjak</name>
    <name type="common">Barking deer</name>
    <name type="synonym">Indian muntjac</name>
    <dbReference type="NCBI Taxonomy" id="9888"/>
    <lineage>
        <taxon>Eukaryota</taxon>
        <taxon>Metazoa</taxon>
        <taxon>Chordata</taxon>
        <taxon>Craniata</taxon>
        <taxon>Vertebrata</taxon>
        <taxon>Euteleostomi</taxon>
        <taxon>Mammalia</taxon>
        <taxon>Eutheria</taxon>
        <taxon>Laurasiatheria</taxon>
        <taxon>Artiodactyla</taxon>
        <taxon>Ruminantia</taxon>
        <taxon>Pecora</taxon>
        <taxon>Cervidae</taxon>
        <taxon>Muntiacinae</taxon>
        <taxon>Muntiacus</taxon>
    </lineage>
</organism>
<dbReference type="Proteomes" id="UP000326458">
    <property type="component" value="Unassembled WGS sequence"/>
</dbReference>
<evidence type="ECO:0000313" key="2">
    <source>
        <dbReference type="Proteomes" id="UP000326458"/>
    </source>
</evidence>
<proteinExistence type="predicted"/>
<gene>
    <name evidence="1" type="ORF">FD754_008140</name>
</gene>
<evidence type="ECO:0000313" key="1">
    <source>
        <dbReference type="EMBL" id="KAB0363984.1"/>
    </source>
</evidence>
<name>A0A5N3WR48_MUNMU</name>
<sequence length="117" mass="13478">MRQNFIAQFIQSGIAVQKNWALSIDQCWLQVLQFLVHLINLLSILLKCNGFAWIQKVVVDQMSSRPPNSDYDLFLVQIWLWEGLWSFSVQPLSCLALESALELLLDPITEMVVTDCH</sequence>